<comment type="caution">
    <text evidence="2">The sequence shown here is derived from an EMBL/GenBank/DDBJ whole genome shotgun (WGS) entry which is preliminary data.</text>
</comment>
<gene>
    <name evidence="2" type="ORF">EB796_000242</name>
</gene>
<reference evidence="2" key="1">
    <citation type="submission" date="2020-06" db="EMBL/GenBank/DDBJ databases">
        <title>Draft genome of Bugula neritina, a colonial animal packing powerful symbionts and potential medicines.</title>
        <authorList>
            <person name="Rayko M."/>
        </authorList>
    </citation>
    <scope>NUCLEOTIDE SEQUENCE [LARGE SCALE GENOMIC DNA]</scope>
    <source>
        <strain evidence="2">Kwan_BN1</strain>
    </source>
</reference>
<keyword evidence="3" id="KW-1185">Reference proteome</keyword>
<evidence type="ECO:0000313" key="2">
    <source>
        <dbReference type="EMBL" id="KAF6041444.1"/>
    </source>
</evidence>
<dbReference type="EMBL" id="VXIV02000044">
    <property type="protein sequence ID" value="KAF6041444.1"/>
    <property type="molecule type" value="Genomic_DNA"/>
</dbReference>
<dbReference type="AlphaFoldDB" id="A0A7J7KTE1"/>
<evidence type="ECO:0000313" key="3">
    <source>
        <dbReference type="Proteomes" id="UP000593567"/>
    </source>
</evidence>
<dbReference type="Proteomes" id="UP000593567">
    <property type="component" value="Unassembled WGS sequence"/>
</dbReference>
<accession>A0A7J7KTE1</accession>
<feature type="region of interest" description="Disordered" evidence="1">
    <location>
        <begin position="61"/>
        <end position="112"/>
    </location>
</feature>
<proteinExistence type="predicted"/>
<sequence length="112" mass="12496">MSALPTVMVLTMRRIGRCPVRWKNAPYSTLPQLLVPRLPDRIQLKLATLAQLLMDSMREVVPGSEEKDVPKETIILTKSKPLPAPRMSDATSSSMNEPSWRASLKPSRGSIK</sequence>
<protein>
    <submittedName>
        <fullName evidence="2">Uncharacterized protein</fullName>
    </submittedName>
</protein>
<organism evidence="2 3">
    <name type="scientific">Bugula neritina</name>
    <name type="common">Brown bryozoan</name>
    <name type="synonym">Sertularia neritina</name>
    <dbReference type="NCBI Taxonomy" id="10212"/>
    <lineage>
        <taxon>Eukaryota</taxon>
        <taxon>Metazoa</taxon>
        <taxon>Spiralia</taxon>
        <taxon>Lophotrochozoa</taxon>
        <taxon>Bryozoa</taxon>
        <taxon>Gymnolaemata</taxon>
        <taxon>Cheilostomatida</taxon>
        <taxon>Flustrina</taxon>
        <taxon>Buguloidea</taxon>
        <taxon>Bugulidae</taxon>
        <taxon>Bugula</taxon>
    </lineage>
</organism>
<evidence type="ECO:0000256" key="1">
    <source>
        <dbReference type="SAM" id="MobiDB-lite"/>
    </source>
</evidence>
<name>A0A7J7KTE1_BUGNE</name>